<protein>
    <submittedName>
        <fullName evidence="1">Uncharacterized protein</fullName>
    </submittedName>
</protein>
<sequence length="131" mass="14966">DRHNHFRILRADKDKIADLWQFHVDVEACYSVQGAMGYIKKYLQKTYGKPNVENVPRITSDKAELTISLLWLFRKQSFAVSGGWSSDLITYGVTQTDFSDFDGLEFEWVGVFTAKELNIDPNTWSLVNPGG</sequence>
<gene>
    <name evidence="1" type="ORF">S06H3_41041</name>
</gene>
<name>X1NF97_9ZZZZ</name>
<comment type="caution">
    <text evidence="1">The sequence shown here is derived from an EMBL/GenBank/DDBJ whole genome shotgun (WGS) entry which is preliminary data.</text>
</comment>
<feature type="non-terminal residue" evidence="1">
    <location>
        <position position="1"/>
    </location>
</feature>
<reference evidence="1" key="1">
    <citation type="journal article" date="2014" name="Front. Microbiol.">
        <title>High frequency of phylogenetically diverse reductive dehalogenase-homologous genes in deep subseafloor sedimentary metagenomes.</title>
        <authorList>
            <person name="Kawai M."/>
            <person name="Futagami T."/>
            <person name="Toyoda A."/>
            <person name="Takaki Y."/>
            <person name="Nishi S."/>
            <person name="Hori S."/>
            <person name="Arai W."/>
            <person name="Tsubouchi T."/>
            <person name="Morono Y."/>
            <person name="Uchiyama I."/>
            <person name="Ito T."/>
            <person name="Fujiyama A."/>
            <person name="Inagaki F."/>
            <person name="Takami H."/>
        </authorList>
    </citation>
    <scope>NUCLEOTIDE SEQUENCE</scope>
    <source>
        <strain evidence="1">Expedition CK06-06</strain>
    </source>
</reference>
<evidence type="ECO:0000313" key="1">
    <source>
        <dbReference type="EMBL" id="GAI42283.1"/>
    </source>
</evidence>
<dbReference type="EMBL" id="BARV01025243">
    <property type="protein sequence ID" value="GAI42283.1"/>
    <property type="molecule type" value="Genomic_DNA"/>
</dbReference>
<dbReference type="AlphaFoldDB" id="X1NF97"/>
<organism evidence="1">
    <name type="scientific">marine sediment metagenome</name>
    <dbReference type="NCBI Taxonomy" id="412755"/>
    <lineage>
        <taxon>unclassified sequences</taxon>
        <taxon>metagenomes</taxon>
        <taxon>ecological metagenomes</taxon>
    </lineage>
</organism>
<proteinExistence type="predicted"/>
<accession>X1NF97</accession>